<gene>
    <name evidence="3" type="ORF">OUZ56_030132</name>
</gene>
<name>A0ABQ9ZRN2_9CRUS</name>
<sequence length="366" mass="42367">MLLRNRLLRQVNRPLRQESWQLLSVKNQNISKNQVKKIDGNLTIHDELYGPENACLAAEEFTNMENLSFDMDTVNPDNQRRNAHQHSSSVQNVEDCPNWNDEPYLDEVNVRANSFQHLDEAFSQTDSAPLSYPDIGTCPIQIPLQEVSLVRNDQRKPQHYFPVSEAHRTRPAIEQRAQAENREGEAIRSKRDSNSDQDFRSYAKRNFEYIKVHLRELTSAVETLTLAVNQRDVTDKIEDTANISGFEFPLNDIETMKELENLLSTGDVKTRLVVLLGRVGGDVVSSTTYRVMAKLMTNRLGTEITWTGRSKPNEFKHKMLDMPRIFAAICDAVRFHPRLKEATDYEVYTSVKEWLRHSIDRYKEEK</sequence>
<protein>
    <recommendedName>
        <fullName evidence="2">DUF4806 domain-containing protein</fullName>
    </recommendedName>
</protein>
<feature type="region of interest" description="Disordered" evidence="1">
    <location>
        <begin position="177"/>
        <end position="197"/>
    </location>
</feature>
<evidence type="ECO:0000256" key="1">
    <source>
        <dbReference type="SAM" id="MobiDB-lite"/>
    </source>
</evidence>
<dbReference type="InterPro" id="IPR032071">
    <property type="entry name" value="DUF4806"/>
</dbReference>
<dbReference type="Pfam" id="PF16064">
    <property type="entry name" value="DUF4806"/>
    <property type="match status" value="1"/>
</dbReference>
<accession>A0ABQ9ZRN2</accession>
<proteinExistence type="predicted"/>
<organism evidence="3 4">
    <name type="scientific">Daphnia magna</name>
    <dbReference type="NCBI Taxonomy" id="35525"/>
    <lineage>
        <taxon>Eukaryota</taxon>
        <taxon>Metazoa</taxon>
        <taxon>Ecdysozoa</taxon>
        <taxon>Arthropoda</taxon>
        <taxon>Crustacea</taxon>
        <taxon>Branchiopoda</taxon>
        <taxon>Diplostraca</taxon>
        <taxon>Cladocera</taxon>
        <taxon>Anomopoda</taxon>
        <taxon>Daphniidae</taxon>
        <taxon>Daphnia</taxon>
    </lineage>
</organism>
<dbReference type="EMBL" id="JAOYFB010000005">
    <property type="protein sequence ID" value="KAK4015144.1"/>
    <property type="molecule type" value="Genomic_DNA"/>
</dbReference>
<feature type="domain" description="DUF4806" evidence="2">
    <location>
        <begin position="243"/>
        <end position="331"/>
    </location>
</feature>
<evidence type="ECO:0000259" key="2">
    <source>
        <dbReference type="Pfam" id="PF16064"/>
    </source>
</evidence>
<keyword evidence="4" id="KW-1185">Reference proteome</keyword>
<evidence type="ECO:0000313" key="4">
    <source>
        <dbReference type="Proteomes" id="UP001234178"/>
    </source>
</evidence>
<dbReference type="PANTHER" id="PTHR34153:SF2">
    <property type="entry name" value="SI:CH211-262H13.3-RELATED"/>
    <property type="match status" value="1"/>
</dbReference>
<evidence type="ECO:0000313" key="3">
    <source>
        <dbReference type="EMBL" id="KAK4015144.1"/>
    </source>
</evidence>
<dbReference type="Proteomes" id="UP001234178">
    <property type="component" value="Unassembled WGS sequence"/>
</dbReference>
<feature type="region of interest" description="Disordered" evidence="1">
    <location>
        <begin position="75"/>
        <end position="98"/>
    </location>
</feature>
<reference evidence="3 4" key="1">
    <citation type="journal article" date="2023" name="Nucleic Acids Res.">
        <title>The hologenome of Daphnia magna reveals possible DNA methylation and microbiome-mediated evolution of the host genome.</title>
        <authorList>
            <person name="Chaturvedi A."/>
            <person name="Li X."/>
            <person name="Dhandapani V."/>
            <person name="Marshall H."/>
            <person name="Kissane S."/>
            <person name="Cuenca-Cambronero M."/>
            <person name="Asole G."/>
            <person name="Calvet F."/>
            <person name="Ruiz-Romero M."/>
            <person name="Marangio P."/>
            <person name="Guigo R."/>
            <person name="Rago D."/>
            <person name="Mirbahai L."/>
            <person name="Eastwood N."/>
            <person name="Colbourne J.K."/>
            <person name="Zhou J."/>
            <person name="Mallon E."/>
            <person name="Orsini L."/>
        </authorList>
    </citation>
    <scope>NUCLEOTIDE SEQUENCE [LARGE SCALE GENOMIC DNA]</scope>
    <source>
        <strain evidence="3">LRV0_1</strain>
    </source>
</reference>
<dbReference type="PANTHER" id="PTHR34153">
    <property type="entry name" value="SI:CH211-262H13.3-RELATED-RELATED"/>
    <property type="match status" value="1"/>
</dbReference>
<comment type="caution">
    <text evidence="3">The sequence shown here is derived from an EMBL/GenBank/DDBJ whole genome shotgun (WGS) entry which is preliminary data.</text>
</comment>